<evidence type="ECO:0000256" key="3">
    <source>
        <dbReference type="ARBA" id="ARBA00022840"/>
    </source>
</evidence>
<dbReference type="PROSITE" id="PS50893">
    <property type="entry name" value="ABC_TRANSPORTER_2"/>
    <property type="match status" value="1"/>
</dbReference>
<name>A0A4Q9JWA7_9BACT</name>
<dbReference type="RefSeq" id="WP_131163931.1">
    <property type="nucleotide sequence ID" value="NZ_JAENKT010000028.1"/>
</dbReference>
<dbReference type="GO" id="GO:0005524">
    <property type="term" value="F:ATP binding"/>
    <property type="evidence" value="ECO:0007669"/>
    <property type="project" value="UniProtKB-KW"/>
</dbReference>
<keyword evidence="1" id="KW-0813">Transport</keyword>
<sequence length="221" mass="26064">MLEVKNLTQSYLLKKHWYLKKEEIFIFKGLNFNLKSGENLIITGESGSGKSTLARILCMLEVPKYGEVLYKGFNLHLQNDKQKRKLRTKIQYVFQDQKLALNPYKSIKRLLFDVYENFSLKKNKNEILSFFEIFGLKEEIFHLKSFNLSGGEAQKIGLIRALILKPKILILDEVTSSLDILNTQKILNFLKKYQQNQEISYIFITHQQEFFNDFLCKKIHL</sequence>
<evidence type="ECO:0000313" key="6">
    <source>
        <dbReference type="Proteomes" id="UP000292583"/>
    </source>
</evidence>
<dbReference type="AlphaFoldDB" id="A0A4Q9JWA7"/>
<dbReference type="GO" id="GO:0055085">
    <property type="term" value="P:transmembrane transport"/>
    <property type="evidence" value="ECO:0007669"/>
    <property type="project" value="UniProtKB-ARBA"/>
</dbReference>
<gene>
    <name evidence="5" type="ORF">DU473_01045</name>
</gene>
<dbReference type="GO" id="GO:0016887">
    <property type="term" value="F:ATP hydrolysis activity"/>
    <property type="evidence" value="ECO:0007669"/>
    <property type="project" value="InterPro"/>
</dbReference>
<dbReference type="SMART" id="SM00382">
    <property type="entry name" value="AAA"/>
    <property type="match status" value="1"/>
</dbReference>
<dbReference type="InterPro" id="IPR003593">
    <property type="entry name" value="AAA+_ATPase"/>
</dbReference>
<protein>
    <submittedName>
        <fullName evidence="5">ATP-binding cassette domain-containing protein</fullName>
    </submittedName>
</protein>
<dbReference type="InterPro" id="IPR050319">
    <property type="entry name" value="ABC_transp_ATP-bind"/>
</dbReference>
<evidence type="ECO:0000259" key="4">
    <source>
        <dbReference type="PROSITE" id="PS50893"/>
    </source>
</evidence>
<dbReference type="Gene3D" id="3.40.50.300">
    <property type="entry name" value="P-loop containing nucleotide triphosphate hydrolases"/>
    <property type="match status" value="1"/>
</dbReference>
<dbReference type="PROSITE" id="PS00675">
    <property type="entry name" value="SIGMA54_INTERACT_1"/>
    <property type="match status" value="1"/>
</dbReference>
<dbReference type="OrthoDB" id="5359273at2"/>
<dbReference type="InterPro" id="IPR025662">
    <property type="entry name" value="Sigma_54_int_dom_ATP-bd_1"/>
</dbReference>
<organism evidence="5 6">
    <name type="scientific">Campylobacter novaezeelandiae</name>
    <dbReference type="NCBI Taxonomy" id="2267891"/>
    <lineage>
        <taxon>Bacteria</taxon>
        <taxon>Pseudomonadati</taxon>
        <taxon>Campylobacterota</taxon>
        <taxon>Epsilonproteobacteria</taxon>
        <taxon>Campylobacterales</taxon>
        <taxon>Campylobacteraceae</taxon>
        <taxon>Campylobacter</taxon>
    </lineage>
</organism>
<feature type="domain" description="ABC transporter" evidence="4">
    <location>
        <begin position="2"/>
        <end position="219"/>
    </location>
</feature>
<dbReference type="InterPro" id="IPR017871">
    <property type="entry name" value="ABC_transporter-like_CS"/>
</dbReference>
<reference evidence="5 6" key="1">
    <citation type="submission" date="2018-07" db="EMBL/GenBank/DDBJ databases">
        <title>Campylobacter zealandensis sp. nov., isolated from birds and water in New Zealand.</title>
        <authorList>
            <person name="Wilkinson D.A."/>
            <person name="Biggs P.J."/>
            <person name="French N.P."/>
            <person name="Midwinter A.C."/>
        </authorList>
    </citation>
    <scope>NUCLEOTIDE SEQUENCE [LARGE SCALE GENOMIC DNA]</scope>
    <source>
        <strain evidence="5 6">B423b</strain>
    </source>
</reference>
<comment type="caution">
    <text evidence="5">The sequence shown here is derived from an EMBL/GenBank/DDBJ whole genome shotgun (WGS) entry which is preliminary data.</text>
</comment>
<dbReference type="SUPFAM" id="SSF52540">
    <property type="entry name" value="P-loop containing nucleoside triphosphate hydrolases"/>
    <property type="match status" value="1"/>
</dbReference>
<dbReference type="Proteomes" id="UP000292583">
    <property type="component" value="Unassembled WGS sequence"/>
</dbReference>
<keyword evidence="2" id="KW-0547">Nucleotide-binding</keyword>
<accession>A0A4Q9JWA7</accession>
<evidence type="ECO:0000256" key="1">
    <source>
        <dbReference type="ARBA" id="ARBA00022448"/>
    </source>
</evidence>
<evidence type="ECO:0000313" key="5">
    <source>
        <dbReference type="EMBL" id="TBR82504.1"/>
    </source>
</evidence>
<evidence type="ECO:0000256" key="2">
    <source>
        <dbReference type="ARBA" id="ARBA00022741"/>
    </source>
</evidence>
<dbReference type="PROSITE" id="PS00211">
    <property type="entry name" value="ABC_TRANSPORTER_1"/>
    <property type="match status" value="1"/>
</dbReference>
<dbReference type="EMBL" id="QPGR01000001">
    <property type="protein sequence ID" value="TBR82504.1"/>
    <property type="molecule type" value="Genomic_DNA"/>
</dbReference>
<dbReference type="InterPro" id="IPR027417">
    <property type="entry name" value="P-loop_NTPase"/>
</dbReference>
<proteinExistence type="predicted"/>
<dbReference type="PANTHER" id="PTHR43776">
    <property type="entry name" value="TRANSPORT ATP-BINDING PROTEIN"/>
    <property type="match status" value="1"/>
</dbReference>
<keyword evidence="3 5" id="KW-0067">ATP-binding</keyword>
<dbReference type="Pfam" id="PF00005">
    <property type="entry name" value="ABC_tran"/>
    <property type="match status" value="1"/>
</dbReference>
<keyword evidence="6" id="KW-1185">Reference proteome</keyword>
<dbReference type="InterPro" id="IPR003439">
    <property type="entry name" value="ABC_transporter-like_ATP-bd"/>
</dbReference>